<evidence type="ECO:0000313" key="1">
    <source>
        <dbReference type="Ensembl" id="ENSMMMP00000002757.1"/>
    </source>
</evidence>
<dbReference type="KEGG" id="mmma:125616678"/>
<protein>
    <submittedName>
        <fullName evidence="1">Uncharacterized protein</fullName>
    </submittedName>
</protein>
<sequence>MDFSVGLRLGPRKKKVAYQEPPTPSGHGPPTTFPCLPCHPSACTCSCPACPPPTYSCVACPSYAATCPSCPSLPGPPCTCSCPPCPACPPLTCPHTSCVPCSGPPLTCCHPSSCPIYPCSKGQGACWSSRSSHLACSDSYGCCQGAACGLPASTCCCKFCLRRRRASQGRCLIV</sequence>
<dbReference type="GeneID" id="125616678"/>
<proteinExistence type="predicted"/>
<keyword evidence="2" id="KW-1185">Reference proteome</keyword>
<evidence type="ECO:0000313" key="2">
    <source>
        <dbReference type="Proteomes" id="UP000694407"/>
    </source>
</evidence>
<dbReference type="OrthoDB" id="9634581at2759"/>
<accession>A0A8C5YQ79</accession>
<dbReference type="Ensembl" id="ENSMMMT00000003111.1">
    <property type="protein sequence ID" value="ENSMMMP00000002757.1"/>
    <property type="gene ID" value="ENSMMMG00000002529.1"/>
</dbReference>
<organism evidence="1 2">
    <name type="scientific">Marmota marmota marmota</name>
    <name type="common">Alpine marmot</name>
    <dbReference type="NCBI Taxonomy" id="9994"/>
    <lineage>
        <taxon>Eukaryota</taxon>
        <taxon>Metazoa</taxon>
        <taxon>Chordata</taxon>
        <taxon>Craniata</taxon>
        <taxon>Vertebrata</taxon>
        <taxon>Euteleostomi</taxon>
        <taxon>Mammalia</taxon>
        <taxon>Eutheria</taxon>
        <taxon>Euarchontoglires</taxon>
        <taxon>Glires</taxon>
        <taxon>Rodentia</taxon>
        <taxon>Sciuromorpha</taxon>
        <taxon>Sciuridae</taxon>
        <taxon>Xerinae</taxon>
        <taxon>Marmotini</taxon>
        <taxon>Marmota</taxon>
    </lineage>
</organism>
<dbReference type="RefSeq" id="XP_048658767.1">
    <property type="nucleotide sequence ID" value="XM_048802810.1"/>
</dbReference>
<gene>
    <name evidence="1" type="primary">LOC125616678</name>
</gene>
<dbReference type="AlphaFoldDB" id="A0A8C5YQ79"/>
<name>A0A8C5YQ79_MARMA</name>
<reference evidence="1" key="1">
    <citation type="submission" date="2025-08" db="UniProtKB">
        <authorList>
            <consortium name="Ensembl"/>
        </authorList>
    </citation>
    <scope>IDENTIFICATION</scope>
</reference>
<dbReference type="Proteomes" id="UP000694407">
    <property type="component" value="Unplaced"/>
</dbReference>
<dbReference type="GeneTree" id="ENSGT00860000135771"/>
<reference evidence="1" key="2">
    <citation type="submission" date="2025-09" db="UniProtKB">
        <authorList>
            <consortium name="Ensembl"/>
        </authorList>
    </citation>
    <scope>IDENTIFICATION</scope>
</reference>